<name>A0A5A7P5A5_STRAF</name>
<accession>A0A5A7P5A5</accession>
<feature type="compositionally biased region" description="Basic residues" evidence="1">
    <location>
        <begin position="74"/>
        <end position="88"/>
    </location>
</feature>
<dbReference type="Proteomes" id="UP000325081">
    <property type="component" value="Unassembled WGS sequence"/>
</dbReference>
<feature type="compositionally biased region" description="Basic residues" evidence="1">
    <location>
        <begin position="58"/>
        <end position="67"/>
    </location>
</feature>
<protein>
    <submittedName>
        <fullName evidence="2">Golgi-body localisation protein domain</fullName>
    </submittedName>
</protein>
<reference evidence="3" key="1">
    <citation type="journal article" date="2019" name="Curr. Biol.">
        <title>Genome Sequence of Striga asiatica Provides Insight into the Evolution of Plant Parasitism.</title>
        <authorList>
            <person name="Yoshida S."/>
            <person name="Kim S."/>
            <person name="Wafula E.K."/>
            <person name="Tanskanen J."/>
            <person name="Kim Y.M."/>
            <person name="Honaas L."/>
            <person name="Yang Z."/>
            <person name="Spallek T."/>
            <person name="Conn C.E."/>
            <person name="Ichihashi Y."/>
            <person name="Cheong K."/>
            <person name="Cui S."/>
            <person name="Der J.P."/>
            <person name="Gundlach H."/>
            <person name="Jiao Y."/>
            <person name="Hori C."/>
            <person name="Ishida J.K."/>
            <person name="Kasahara H."/>
            <person name="Kiba T."/>
            <person name="Kim M.S."/>
            <person name="Koo N."/>
            <person name="Laohavisit A."/>
            <person name="Lee Y.H."/>
            <person name="Lumba S."/>
            <person name="McCourt P."/>
            <person name="Mortimer J.C."/>
            <person name="Mutuku J.M."/>
            <person name="Nomura T."/>
            <person name="Sasaki-Sekimoto Y."/>
            <person name="Seto Y."/>
            <person name="Wang Y."/>
            <person name="Wakatake T."/>
            <person name="Sakakibara H."/>
            <person name="Demura T."/>
            <person name="Yamaguchi S."/>
            <person name="Yoneyama K."/>
            <person name="Manabe R.I."/>
            <person name="Nelson D.C."/>
            <person name="Schulman A.H."/>
            <person name="Timko M.P."/>
            <person name="dePamphilis C.W."/>
            <person name="Choi D."/>
            <person name="Shirasu K."/>
        </authorList>
    </citation>
    <scope>NUCLEOTIDE SEQUENCE [LARGE SCALE GENOMIC DNA]</scope>
    <source>
        <strain evidence="3">cv. UVA1</strain>
    </source>
</reference>
<proteinExistence type="predicted"/>
<gene>
    <name evidence="2" type="ORF">STAS_03884</name>
</gene>
<evidence type="ECO:0000313" key="3">
    <source>
        <dbReference type="Proteomes" id="UP000325081"/>
    </source>
</evidence>
<dbReference type="AlphaFoldDB" id="A0A5A7P5A5"/>
<dbReference type="EMBL" id="BKCP01002225">
    <property type="protein sequence ID" value="GER28115.1"/>
    <property type="molecule type" value="Genomic_DNA"/>
</dbReference>
<organism evidence="2 3">
    <name type="scientific">Striga asiatica</name>
    <name type="common">Asiatic witchweed</name>
    <name type="synonym">Buchnera asiatica</name>
    <dbReference type="NCBI Taxonomy" id="4170"/>
    <lineage>
        <taxon>Eukaryota</taxon>
        <taxon>Viridiplantae</taxon>
        <taxon>Streptophyta</taxon>
        <taxon>Embryophyta</taxon>
        <taxon>Tracheophyta</taxon>
        <taxon>Spermatophyta</taxon>
        <taxon>Magnoliopsida</taxon>
        <taxon>eudicotyledons</taxon>
        <taxon>Gunneridae</taxon>
        <taxon>Pentapetalae</taxon>
        <taxon>asterids</taxon>
        <taxon>lamiids</taxon>
        <taxon>Lamiales</taxon>
        <taxon>Orobanchaceae</taxon>
        <taxon>Buchnereae</taxon>
        <taxon>Striga</taxon>
    </lineage>
</organism>
<comment type="caution">
    <text evidence="2">The sequence shown here is derived from an EMBL/GenBank/DDBJ whole genome shotgun (WGS) entry which is preliminary data.</text>
</comment>
<feature type="region of interest" description="Disordered" evidence="1">
    <location>
        <begin position="1"/>
        <end position="88"/>
    </location>
</feature>
<keyword evidence="3" id="KW-1185">Reference proteome</keyword>
<evidence type="ECO:0000256" key="1">
    <source>
        <dbReference type="SAM" id="MobiDB-lite"/>
    </source>
</evidence>
<sequence>MKERENPHSPLVTVPPGHHHKRPQIHHAQPSQQQKEVVQLPPVQVIRYPPYPSPSRAQPRHHRHQKRAQIIPERRRRQRQRRAQAPHRVRRLLVEKLQLPHERENLRTPNYKILRRLPQNRHVCISPTPPEPHRLENPR</sequence>
<evidence type="ECO:0000313" key="2">
    <source>
        <dbReference type="EMBL" id="GER28115.1"/>
    </source>
</evidence>